<organism evidence="5 6">
    <name type="scientific">Triparma retinervis</name>
    <dbReference type="NCBI Taxonomy" id="2557542"/>
    <lineage>
        <taxon>Eukaryota</taxon>
        <taxon>Sar</taxon>
        <taxon>Stramenopiles</taxon>
        <taxon>Ochrophyta</taxon>
        <taxon>Bolidophyceae</taxon>
        <taxon>Parmales</taxon>
        <taxon>Triparmaceae</taxon>
        <taxon>Triparma</taxon>
    </lineage>
</organism>
<proteinExistence type="inferred from homology"/>
<evidence type="ECO:0000313" key="6">
    <source>
        <dbReference type="Proteomes" id="UP001165082"/>
    </source>
</evidence>
<dbReference type="GO" id="GO:0006221">
    <property type="term" value="P:pyrimidine nucleotide biosynthetic process"/>
    <property type="evidence" value="ECO:0007669"/>
    <property type="project" value="UniProtKB-KW"/>
</dbReference>
<keyword evidence="4" id="KW-0665">Pyrimidine biosynthesis</keyword>
<dbReference type="Gene3D" id="3.20.20.140">
    <property type="entry name" value="Metal-dependent hydrolases"/>
    <property type="match status" value="1"/>
</dbReference>
<keyword evidence="6" id="KW-1185">Reference proteome</keyword>
<dbReference type="HAMAP" id="MF_00219">
    <property type="entry name" value="PyrC_classII"/>
    <property type="match status" value="1"/>
</dbReference>
<dbReference type="EMBL" id="BRXZ01002241">
    <property type="protein sequence ID" value="GMH57835.1"/>
    <property type="molecule type" value="Genomic_DNA"/>
</dbReference>
<evidence type="ECO:0000256" key="1">
    <source>
        <dbReference type="ARBA" id="ARBA00022723"/>
    </source>
</evidence>
<dbReference type="SUPFAM" id="SSF51556">
    <property type="entry name" value="Metallo-dependent hydrolases"/>
    <property type="match status" value="1"/>
</dbReference>
<dbReference type="PIRSF" id="PIRSF001237">
    <property type="entry name" value="DHOdimr"/>
    <property type="match status" value="1"/>
</dbReference>
<keyword evidence="3" id="KW-0862">Zinc</keyword>
<dbReference type="GO" id="GO:0046872">
    <property type="term" value="F:metal ion binding"/>
    <property type="evidence" value="ECO:0007669"/>
    <property type="project" value="UniProtKB-KW"/>
</dbReference>
<keyword evidence="1" id="KW-0479">Metal-binding</keyword>
<dbReference type="NCBIfam" id="TIGR00856">
    <property type="entry name" value="pyrC_dimer"/>
    <property type="match status" value="1"/>
</dbReference>
<accession>A0A9W6ZXT5</accession>
<comment type="caution">
    <text evidence="5">The sequence shown here is derived from an EMBL/GenBank/DDBJ whole genome shotgun (WGS) entry which is preliminary data.</text>
</comment>
<dbReference type="InterPro" id="IPR032466">
    <property type="entry name" value="Metal_Hydrolase"/>
</dbReference>
<evidence type="ECO:0000256" key="3">
    <source>
        <dbReference type="ARBA" id="ARBA00022833"/>
    </source>
</evidence>
<gene>
    <name evidence="5" type="ORF">TrRE_jg314</name>
</gene>
<evidence type="ECO:0000256" key="2">
    <source>
        <dbReference type="ARBA" id="ARBA00022801"/>
    </source>
</evidence>
<dbReference type="Proteomes" id="UP001165082">
    <property type="component" value="Unassembled WGS sequence"/>
</dbReference>
<dbReference type="PANTHER" id="PTHR43137:SF1">
    <property type="entry name" value="DIHYDROOROTASE"/>
    <property type="match status" value="1"/>
</dbReference>
<dbReference type="GO" id="GO:0006207">
    <property type="term" value="P:'de novo' pyrimidine nucleobase biosynthetic process"/>
    <property type="evidence" value="ECO:0007669"/>
    <property type="project" value="TreeGrafter"/>
</dbReference>
<dbReference type="InterPro" id="IPR004721">
    <property type="entry name" value="DHOdimr"/>
</dbReference>
<evidence type="ECO:0000313" key="5">
    <source>
        <dbReference type="EMBL" id="GMH57835.1"/>
    </source>
</evidence>
<keyword evidence="2" id="KW-0378">Hydrolase</keyword>
<reference evidence="5" key="1">
    <citation type="submission" date="2022-07" db="EMBL/GenBank/DDBJ databases">
        <title>Genome analysis of Parmales, a sister group of diatoms, reveals the evolutionary specialization of diatoms from phago-mixotrophs to photoautotrophs.</title>
        <authorList>
            <person name="Ban H."/>
            <person name="Sato S."/>
            <person name="Yoshikawa S."/>
            <person name="Kazumasa Y."/>
            <person name="Nakamura Y."/>
            <person name="Ichinomiya M."/>
            <person name="Saitoh K."/>
            <person name="Sato N."/>
            <person name="Blanc-Mathieu R."/>
            <person name="Endo H."/>
            <person name="Kuwata A."/>
            <person name="Ogata H."/>
        </authorList>
    </citation>
    <scope>NUCLEOTIDE SEQUENCE</scope>
</reference>
<evidence type="ECO:0008006" key="7">
    <source>
        <dbReference type="Google" id="ProtNLM"/>
    </source>
</evidence>
<dbReference type="PANTHER" id="PTHR43137">
    <property type="entry name" value="DIHYDROOROTASE"/>
    <property type="match status" value="1"/>
</dbReference>
<sequence length="355" mass="39276">MLCPGAESVEEGTKITIPYPCDFHHHFRQGPAISSTVPVASERFGTALAMPNTKPPITTVPLALKYHEELMAARGGGDMDIVNVLYLTDNTKVETVDEMAKHDFIVGFKYYPAGATTNSDAGVTDFRKCYDVFKRVEELGMVLCIHSEVSDADIDIFDREKVFIDRVIKVIVSDFPNLKIVMEHISTSFGVDFINSLPPTSRVVGSITPHHIMYNRNALLVGGVKPHFYCLPILKRESHRVSLLSAATSRSGRFIMGTDSAPHTVESKESACGCAGVFNGHCAVEMYVEAFEGAGRMDALEDFVEAGKKFYGIEDGGRKMELVKETWEVPGTMEFGENKVKPLRAGEKMLWKIVR</sequence>
<dbReference type="AlphaFoldDB" id="A0A9W6ZXT5"/>
<evidence type="ECO:0000256" key="4">
    <source>
        <dbReference type="ARBA" id="ARBA00022975"/>
    </source>
</evidence>
<dbReference type="GO" id="GO:0005737">
    <property type="term" value="C:cytoplasm"/>
    <property type="evidence" value="ECO:0007669"/>
    <property type="project" value="TreeGrafter"/>
</dbReference>
<dbReference type="GO" id="GO:0004151">
    <property type="term" value="F:dihydroorotase activity"/>
    <property type="evidence" value="ECO:0007669"/>
    <property type="project" value="InterPro"/>
</dbReference>
<dbReference type="OrthoDB" id="1670005at2759"/>
<dbReference type="InterPro" id="IPR002195">
    <property type="entry name" value="Dihydroorotase_CS"/>
</dbReference>
<protein>
    <recommendedName>
        <fullName evidence="7">Dihydroorotase</fullName>
    </recommendedName>
</protein>
<dbReference type="PROSITE" id="PS00483">
    <property type="entry name" value="DIHYDROOROTASE_2"/>
    <property type="match status" value="1"/>
</dbReference>
<name>A0A9W6ZXT5_9STRA</name>